<gene>
    <name evidence="2" type="ORF">HNQ61_000524</name>
</gene>
<keyword evidence="3" id="KW-1185">Reference proteome</keyword>
<dbReference type="RefSeq" id="WP_170031402.1">
    <property type="nucleotide sequence ID" value="NZ_JABDTL010000001.1"/>
</dbReference>
<dbReference type="Proteomes" id="UP000582837">
    <property type="component" value="Unassembled WGS sequence"/>
</dbReference>
<reference evidence="2 3" key="1">
    <citation type="submission" date="2020-08" db="EMBL/GenBank/DDBJ databases">
        <title>Genomic Encyclopedia of Type Strains, Phase IV (KMG-IV): sequencing the most valuable type-strain genomes for metagenomic binning, comparative biology and taxonomic classification.</title>
        <authorList>
            <person name="Goeker M."/>
        </authorList>
    </citation>
    <scope>NUCLEOTIDE SEQUENCE [LARGE SCALE GENOMIC DNA]</scope>
    <source>
        <strain evidence="2 3">DSM 29007</strain>
    </source>
</reference>
<dbReference type="EMBL" id="JACHIA010000001">
    <property type="protein sequence ID" value="MBB6068913.1"/>
    <property type="molecule type" value="Genomic_DNA"/>
</dbReference>
<evidence type="ECO:0000256" key="1">
    <source>
        <dbReference type="SAM" id="SignalP"/>
    </source>
</evidence>
<dbReference type="AlphaFoldDB" id="A0A841GUW0"/>
<evidence type="ECO:0000313" key="2">
    <source>
        <dbReference type="EMBL" id="MBB6068913.1"/>
    </source>
</evidence>
<organism evidence="2 3">
    <name type="scientific">Longimicrobium terrae</name>
    <dbReference type="NCBI Taxonomy" id="1639882"/>
    <lineage>
        <taxon>Bacteria</taxon>
        <taxon>Pseudomonadati</taxon>
        <taxon>Gemmatimonadota</taxon>
        <taxon>Longimicrobiia</taxon>
        <taxon>Longimicrobiales</taxon>
        <taxon>Longimicrobiaceae</taxon>
        <taxon>Longimicrobium</taxon>
    </lineage>
</organism>
<proteinExistence type="predicted"/>
<protein>
    <submittedName>
        <fullName evidence="2">Uncharacterized protein</fullName>
    </submittedName>
</protein>
<keyword evidence="1" id="KW-0732">Signal</keyword>
<evidence type="ECO:0000313" key="3">
    <source>
        <dbReference type="Proteomes" id="UP000582837"/>
    </source>
</evidence>
<sequence>MRIPSLYAITAALCCACAGSPAVSPVAAPEPVAAPATAPPPEGEPISVCVYKDGALANIAVTYDLQTGDTLVDGRPFAEVHPTTTPPYAAGADWFVRDEPFDRDYGPPRRAVKYGLPRTLSPWEITPVKPYRGVAVFAEAGITGEPEVIYVLVRPGCVFQPYQSLVDVGAVRG</sequence>
<name>A0A841GUW0_9BACT</name>
<comment type="caution">
    <text evidence="2">The sequence shown here is derived from an EMBL/GenBank/DDBJ whole genome shotgun (WGS) entry which is preliminary data.</text>
</comment>
<feature type="chain" id="PRO_5032795896" evidence="1">
    <location>
        <begin position="28"/>
        <end position="173"/>
    </location>
</feature>
<feature type="signal peptide" evidence="1">
    <location>
        <begin position="1"/>
        <end position="27"/>
    </location>
</feature>
<accession>A0A841GUW0</accession>